<reference evidence="1" key="1">
    <citation type="journal article" date="2021" name="Proc. Natl. Acad. Sci. U.S.A.">
        <title>A Catalog of Tens of Thousands of Viruses from Human Metagenomes Reveals Hidden Associations with Chronic Diseases.</title>
        <authorList>
            <person name="Tisza M.J."/>
            <person name="Buck C.B."/>
        </authorList>
    </citation>
    <scope>NUCLEOTIDE SEQUENCE</scope>
    <source>
        <strain evidence="1">CtBM815</strain>
    </source>
</reference>
<evidence type="ECO:0000313" key="1">
    <source>
        <dbReference type="EMBL" id="DAE31583.1"/>
    </source>
</evidence>
<name>A0A8S5RJN8_9VIRU</name>
<accession>A0A8S5RJN8</accession>
<sequence>MARRLMDRNLTLNLLVSVIVFLHRVCHLCLL</sequence>
<dbReference type="EMBL" id="BK059109">
    <property type="protein sequence ID" value="DAE31583.1"/>
    <property type="molecule type" value="Genomic_DNA"/>
</dbReference>
<organism evidence="1">
    <name type="scientific">virus sp. ctBM815</name>
    <dbReference type="NCBI Taxonomy" id="2825806"/>
    <lineage>
        <taxon>Viruses</taxon>
    </lineage>
</organism>
<proteinExistence type="predicted"/>
<protein>
    <submittedName>
        <fullName evidence="1">Uncharacterized protein</fullName>
    </submittedName>
</protein>